<evidence type="ECO:0000313" key="1">
    <source>
        <dbReference type="EMBL" id="GII06039.1"/>
    </source>
</evidence>
<accession>A0A8J3WXH1</accession>
<organism evidence="1 2">
    <name type="scientific">Planobispora takensis</name>
    <dbReference type="NCBI Taxonomy" id="1367882"/>
    <lineage>
        <taxon>Bacteria</taxon>
        <taxon>Bacillati</taxon>
        <taxon>Actinomycetota</taxon>
        <taxon>Actinomycetes</taxon>
        <taxon>Streptosporangiales</taxon>
        <taxon>Streptosporangiaceae</taxon>
        <taxon>Planobispora</taxon>
    </lineage>
</organism>
<dbReference type="Pfam" id="PF09660">
    <property type="entry name" value="DUF2397"/>
    <property type="match status" value="1"/>
</dbReference>
<dbReference type="EMBL" id="BOOK01000091">
    <property type="protein sequence ID" value="GII06039.1"/>
    <property type="molecule type" value="Genomic_DNA"/>
</dbReference>
<dbReference type="InterPro" id="IPR013493">
    <property type="entry name" value="CHP02677"/>
</dbReference>
<dbReference type="Proteomes" id="UP000634476">
    <property type="component" value="Unassembled WGS sequence"/>
</dbReference>
<evidence type="ECO:0008006" key="3">
    <source>
        <dbReference type="Google" id="ProtNLM"/>
    </source>
</evidence>
<dbReference type="AlphaFoldDB" id="A0A8J3WXH1"/>
<evidence type="ECO:0000313" key="2">
    <source>
        <dbReference type="Proteomes" id="UP000634476"/>
    </source>
</evidence>
<sequence>MCGIWHDMSGPCGMLGVMDETAAGAGAEARLPVPGESQSSPAPETGAFGMDAFTLDDRMRLFHFAAAEKRHDYLWVLRAFDRGRANYQMLLHAAQARELLGALRAEHPGCPELDDVQPLLDALADWRLLDRSYDGTRAANLAEYRNRHYVYQFTQAGYRAYRAVEEVLGAGLQDAQLSRLVFPDILADLKALAEANRAGDGEEVHRKLVRLDQALSDMAMRAARFYLMLGDLARTNDTRPEVFLIHKDALLTHMREFAAELARYQPLLATAVADAAGTGVDRMIALAAGADERPFRSARDREHDWRQRWAGLTQWFGAGAASEAERLQSATITAIAGVLAMLRRVTEARRGGVSRESQLRHLAQWFASCPDDDAAHALFQVTFDLGSPRHIAVPHDDPELIPGRLSWWEAEPVRVARTLVQAGRAPRLHGVGRIERNEAQRQRLRADQLKAERQRQAAAASLTSEGVYGRVLDEPETQTLLSLLDLALSARVAVSRSTASGSAHGVRLTLHPCEGSTTVTTVRGRLHLDGLRLEVS</sequence>
<protein>
    <recommendedName>
        <fullName evidence="3">TIGR02677 family protein</fullName>
    </recommendedName>
</protein>
<gene>
    <name evidence="1" type="ORF">Pta02_80470</name>
</gene>
<name>A0A8J3WXH1_9ACTN</name>
<proteinExistence type="predicted"/>
<comment type="caution">
    <text evidence="1">The sequence shown here is derived from an EMBL/GenBank/DDBJ whole genome shotgun (WGS) entry which is preliminary data.</text>
</comment>
<keyword evidence="2" id="KW-1185">Reference proteome</keyword>
<reference evidence="1" key="1">
    <citation type="submission" date="2021-01" db="EMBL/GenBank/DDBJ databases">
        <title>Whole genome shotgun sequence of Planobispora takensis NBRC 109077.</title>
        <authorList>
            <person name="Komaki H."/>
            <person name="Tamura T."/>
        </authorList>
    </citation>
    <scope>NUCLEOTIDE SEQUENCE</scope>
    <source>
        <strain evidence="1">NBRC 109077</strain>
    </source>
</reference>
<dbReference type="NCBIfam" id="TIGR02677">
    <property type="entry name" value="TIGR02677 family protein"/>
    <property type="match status" value="1"/>
</dbReference>